<dbReference type="EMBL" id="AP014879">
    <property type="protein sequence ID" value="BAV33224.1"/>
    <property type="molecule type" value="Genomic_DNA"/>
</dbReference>
<dbReference type="PANTHER" id="PTHR44227">
    <property type="match status" value="1"/>
</dbReference>
<keyword evidence="2" id="KW-0802">TPR repeat</keyword>
<evidence type="ECO:0000313" key="5">
    <source>
        <dbReference type="Proteomes" id="UP000243180"/>
    </source>
</evidence>
<dbReference type="PANTHER" id="PTHR44227:SF3">
    <property type="entry name" value="PROTEIN O-MANNOSYL-TRANSFERASE TMTC4"/>
    <property type="match status" value="1"/>
</dbReference>
<reference evidence="4 5" key="1">
    <citation type="submission" date="2015-05" db="EMBL/GenBank/DDBJ databases">
        <title>Complete genome sequence of a sulfur-oxidizing gammaproteobacterium strain HA5.</title>
        <authorList>
            <person name="Miura A."/>
            <person name="Kojima H."/>
            <person name="Fukui M."/>
        </authorList>
    </citation>
    <scope>NUCLEOTIDE SEQUENCE [LARGE SCALE GENOMIC DNA]</scope>
    <source>
        <strain evidence="4 5">HA5</strain>
    </source>
</reference>
<keyword evidence="3" id="KW-1133">Transmembrane helix</keyword>
<name>A0A1B4XEJ3_9GAMM</name>
<feature type="transmembrane region" description="Helical" evidence="3">
    <location>
        <begin position="195"/>
        <end position="212"/>
    </location>
</feature>
<feature type="transmembrane region" description="Helical" evidence="3">
    <location>
        <begin position="352"/>
        <end position="375"/>
    </location>
</feature>
<organism evidence="4 5">
    <name type="scientific">Sulfuricaulis limicola</name>
    <dbReference type="NCBI Taxonomy" id="1620215"/>
    <lineage>
        <taxon>Bacteria</taxon>
        <taxon>Pseudomonadati</taxon>
        <taxon>Pseudomonadota</taxon>
        <taxon>Gammaproteobacteria</taxon>
        <taxon>Acidiferrobacterales</taxon>
        <taxon>Acidiferrobacteraceae</taxon>
        <taxon>Sulfuricaulis</taxon>
    </lineage>
</organism>
<feature type="transmembrane region" description="Helical" evidence="3">
    <location>
        <begin position="100"/>
        <end position="121"/>
    </location>
</feature>
<dbReference type="KEGG" id="slim:SCL_0906"/>
<feature type="transmembrane region" description="Helical" evidence="3">
    <location>
        <begin position="381"/>
        <end position="399"/>
    </location>
</feature>
<dbReference type="Proteomes" id="UP000243180">
    <property type="component" value="Chromosome"/>
</dbReference>
<evidence type="ECO:0000313" key="4">
    <source>
        <dbReference type="EMBL" id="BAV33224.1"/>
    </source>
</evidence>
<dbReference type="InParanoid" id="A0A1B4XEJ3"/>
<keyword evidence="5" id="KW-1185">Reference proteome</keyword>
<evidence type="ECO:0000256" key="2">
    <source>
        <dbReference type="ARBA" id="ARBA00022803"/>
    </source>
</evidence>
<keyword evidence="3" id="KW-0472">Membrane</keyword>
<gene>
    <name evidence="4" type="ORF">SCL_0906</name>
</gene>
<feature type="transmembrane region" description="Helical" evidence="3">
    <location>
        <begin position="246"/>
        <end position="266"/>
    </location>
</feature>
<dbReference type="RefSeq" id="WP_096360106.1">
    <property type="nucleotide sequence ID" value="NZ_AP014879.1"/>
</dbReference>
<proteinExistence type="predicted"/>
<feature type="transmembrane region" description="Helical" evidence="3">
    <location>
        <begin position="327"/>
        <end position="345"/>
    </location>
</feature>
<keyword evidence="3" id="KW-0812">Transmembrane</keyword>
<dbReference type="OrthoDB" id="8566379at2"/>
<protein>
    <submittedName>
        <fullName evidence="4">Uncharacterized protein</fullName>
    </submittedName>
</protein>
<accession>A0A1B4XEJ3</accession>
<dbReference type="InterPro" id="IPR052346">
    <property type="entry name" value="O-mannosyl-transferase_TMTC"/>
</dbReference>
<evidence type="ECO:0000256" key="3">
    <source>
        <dbReference type="SAM" id="Phobius"/>
    </source>
</evidence>
<feature type="transmembrane region" description="Helical" evidence="3">
    <location>
        <begin position="12"/>
        <end position="34"/>
    </location>
</feature>
<feature type="transmembrane region" description="Helical" evidence="3">
    <location>
        <begin position="142"/>
        <end position="161"/>
    </location>
</feature>
<feature type="transmembrane region" description="Helical" evidence="3">
    <location>
        <begin position="167"/>
        <end position="183"/>
    </location>
</feature>
<keyword evidence="1" id="KW-0677">Repeat</keyword>
<evidence type="ECO:0000256" key="1">
    <source>
        <dbReference type="ARBA" id="ARBA00022737"/>
    </source>
</evidence>
<feature type="transmembrane region" description="Helical" evidence="3">
    <location>
        <begin position="411"/>
        <end position="431"/>
    </location>
</feature>
<dbReference type="AlphaFoldDB" id="A0A1B4XEJ3"/>
<sequence>MQPGKKCSGHEMAQLISHATVILSLIFLLILAYFPGLHGPYVLDDEPNITSVKAIALKEITRDGIQQAMWSNDSGPLKRPLAALSFALNHYFAGGFDNTFPFKLTNVVIHIINSILVYFLALRLMHSPALIAGLGDKQKLQVAGLAATLWALHPIQLTNVLYVVQRMNSLSALFVILGLIAYIHGREKLEKSEPAGFMLMGAGLVIGTLLGLGAKENAALLPLFAFVIEVTLYRSNSLNRPVRKRLAIFHFCLVLVPVAMFIGYLATHPDFVMHTYAQRNFSLSERLLTEARVLWFYLSLILVPSTHRLGLFHDDISLSTSLLDPVSTLPAVAGICAAAAFALILRRKYPLAAFAILWFLVGHSLESSIFGLEIAFEHRNYLPSLGIIFAATYTIVHFLQKTTGNSKVITGFAVVIIMVFGFGTWSLAGTWKDFYTLAEHCVTNHPNSPRANNLAAHASILEKNDAIAAVRYILNGIHAAPHEAGFRMDLQLLLAQFSLKVTSAVAASGASADDKPVLVAGMPDSIKVSSNGGIINYYHESSNDEVIKTLLKERPITAHTIMTLNNLFTCVISNTAYCRPLAGNVLEWHVIAAKNTMTTDSYHRLILSNTARLYAESGDFQRAIGSITTRTDTRTR</sequence>